<dbReference type="Proteomes" id="UP001062846">
    <property type="component" value="Chromosome 6"/>
</dbReference>
<sequence>MSSTSRAWIAAASVGAVEALKDQGFCRWNYTMRSVHHHAKASLRSFFQAKNLSSPAPAAAASASRVRGGEEANQSEESLRKVMSGCCKTDARSDLIFDGQRNQVEVGNILRVSFLDPECPKAILAFISTQGGLPKGILSAGAEVYYLDGTYVPPPGNLAFLINA</sequence>
<name>A0ACC0NFK5_RHOML</name>
<gene>
    <name evidence="1" type="ORF">RHMOL_Rhmol06G0214600</name>
</gene>
<reference evidence="1" key="1">
    <citation type="submission" date="2022-02" db="EMBL/GenBank/DDBJ databases">
        <title>Plant Genome Project.</title>
        <authorList>
            <person name="Zhang R.-G."/>
        </authorList>
    </citation>
    <scope>NUCLEOTIDE SEQUENCE</scope>
    <source>
        <strain evidence="1">AT1</strain>
    </source>
</reference>
<evidence type="ECO:0000313" key="2">
    <source>
        <dbReference type="Proteomes" id="UP001062846"/>
    </source>
</evidence>
<organism evidence="1 2">
    <name type="scientific">Rhododendron molle</name>
    <name type="common">Chinese azalea</name>
    <name type="synonym">Azalea mollis</name>
    <dbReference type="NCBI Taxonomy" id="49168"/>
    <lineage>
        <taxon>Eukaryota</taxon>
        <taxon>Viridiplantae</taxon>
        <taxon>Streptophyta</taxon>
        <taxon>Embryophyta</taxon>
        <taxon>Tracheophyta</taxon>
        <taxon>Spermatophyta</taxon>
        <taxon>Magnoliopsida</taxon>
        <taxon>eudicotyledons</taxon>
        <taxon>Gunneridae</taxon>
        <taxon>Pentapetalae</taxon>
        <taxon>asterids</taxon>
        <taxon>Ericales</taxon>
        <taxon>Ericaceae</taxon>
        <taxon>Ericoideae</taxon>
        <taxon>Rhodoreae</taxon>
        <taxon>Rhododendron</taxon>
    </lineage>
</organism>
<evidence type="ECO:0000313" key="1">
    <source>
        <dbReference type="EMBL" id="KAI8551791.1"/>
    </source>
</evidence>
<comment type="caution">
    <text evidence="1">The sequence shown here is derived from an EMBL/GenBank/DDBJ whole genome shotgun (WGS) entry which is preliminary data.</text>
</comment>
<protein>
    <submittedName>
        <fullName evidence="1">Uncharacterized protein</fullName>
    </submittedName>
</protein>
<keyword evidence="2" id="KW-1185">Reference proteome</keyword>
<proteinExistence type="predicted"/>
<dbReference type="EMBL" id="CM046393">
    <property type="protein sequence ID" value="KAI8551791.1"/>
    <property type="molecule type" value="Genomic_DNA"/>
</dbReference>
<accession>A0ACC0NFK5</accession>